<comment type="caution">
    <text evidence="2">The sequence shown here is derived from an EMBL/GenBank/DDBJ whole genome shotgun (WGS) entry which is preliminary data.</text>
</comment>
<accession>A0ABT3MVP6</accession>
<dbReference type="Gene3D" id="2.50.20.10">
    <property type="entry name" value="Lipoprotein localisation LolA/LolB/LppX"/>
    <property type="match status" value="1"/>
</dbReference>
<evidence type="ECO:0000313" key="2">
    <source>
        <dbReference type="EMBL" id="MCW7553444.1"/>
    </source>
</evidence>
<dbReference type="RefSeq" id="WP_262568271.1">
    <property type="nucleotide sequence ID" value="NZ_JAPFCC010000001.1"/>
</dbReference>
<proteinExistence type="predicted"/>
<feature type="signal peptide" evidence="1">
    <location>
        <begin position="1"/>
        <end position="23"/>
    </location>
</feature>
<organism evidence="2 3">
    <name type="scientific">Endozoicomonas gorgoniicola</name>
    <dbReference type="NCBI Taxonomy" id="1234144"/>
    <lineage>
        <taxon>Bacteria</taxon>
        <taxon>Pseudomonadati</taxon>
        <taxon>Pseudomonadota</taxon>
        <taxon>Gammaproteobacteria</taxon>
        <taxon>Oceanospirillales</taxon>
        <taxon>Endozoicomonadaceae</taxon>
        <taxon>Endozoicomonas</taxon>
    </lineage>
</organism>
<dbReference type="CDD" id="cd16329">
    <property type="entry name" value="LolA_like"/>
    <property type="match status" value="1"/>
</dbReference>
<dbReference type="Pfam" id="PF07044">
    <property type="entry name" value="DUF1329"/>
    <property type="match status" value="1"/>
</dbReference>
<evidence type="ECO:0000256" key="1">
    <source>
        <dbReference type="SAM" id="SignalP"/>
    </source>
</evidence>
<evidence type="ECO:0000313" key="3">
    <source>
        <dbReference type="Proteomes" id="UP001209854"/>
    </source>
</evidence>
<gene>
    <name evidence="2" type="ORF">NX722_12520</name>
</gene>
<feature type="chain" id="PRO_5046703769" evidence="1">
    <location>
        <begin position="24"/>
        <end position="457"/>
    </location>
</feature>
<keyword evidence="1" id="KW-0732">Signal</keyword>
<dbReference type="InterPro" id="IPR010752">
    <property type="entry name" value="DUF1329"/>
</dbReference>
<name>A0ABT3MVP6_9GAMM</name>
<sequence length="457" mass="52133">MNNKNITFLVSALVITASCQLRAAVPEFEAQRLGKDLTPIGAEKAGNKEGTIPAWNGGIKDTQIPKGFKPGSHYLNPFPDDKPLFTITAKNVDQYRKKLTAGQLALMEAYPETFKIPVYKTRRTARQPGRIYNNTRKAATKAQLLPEGNGFSGAYDAYPFPVPQNGLEVLWNHIVRYRGEYVVRRSSEAPVLRNGSYSLSTSQQEALVNYNLPGGSEESLDNVIFYYLSFARSPARLAGGAVLVHETLDQVKQPRQAWSYNAGQRRVRRAPNLSYDTPIAASEGLRTADDTDMYNGAPDRYEWKLLGKKEIYIPYHNYRLISPDVKYDDLLMVGHVNPEYTRYELHRVWVVEGTLKPGKRHIYSKRVLYLDEDSWGAAVVDQYDGRGELWRVSMAYLINFYDRPTVWTGLDVFHDLRSRRYHAQGLANEEPRYVSFNKPIPDLKDFKPSALRRRGRR</sequence>
<reference evidence="2 3" key="1">
    <citation type="submission" date="2022-10" db="EMBL/GenBank/DDBJ databases">
        <title>High-quality genome sequences of two octocoral-associated bacteria, Endozoicomonas euniceicola EF212 and Endozoicomonas gorgoniicola PS125.</title>
        <authorList>
            <person name="Chiou Y.-J."/>
            <person name="Chen Y.-H."/>
        </authorList>
    </citation>
    <scope>NUCLEOTIDE SEQUENCE [LARGE SCALE GENOMIC DNA]</scope>
    <source>
        <strain evidence="2 3">PS125</strain>
    </source>
</reference>
<dbReference type="PROSITE" id="PS51257">
    <property type="entry name" value="PROKAR_LIPOPROTEIN"/>
    <property type="match status" value="1"/>
</dbReference>
<dbReference type="EMBL" id="JAPFCC010000001">
    <property type="protein sequence ID" value="MCW7553444.1"/>
    <property type="molecule type" value="Genomic_DNA"/>
</dbReference>
<keyword evidence="3" id="KW-1185">Reference proteome</keyword>
<dbReference type="Proteomes" id="UP001209854">
    <property type="component" value="Unassembled WGS sequence"/>
</dbReference>
<protein>
    <submittedName>
        <fullName evidence="2">DUF1329 domain-containing protein</fullName>
    </submittedName>
</protein>